<accession>A0A8S5UXX3</accession>
<sequence>MRLIDADAAKAELLRMVGDIHGWGEFFDGIRSGYQSAADRLDTMPTVEERKQGHWIDITFDASMCSVCQNTQEYETKYCPECGAKMDGEPE</sequence>
<dbReference type="EMBL" id="BK016161">
    <property type="protein sequence ID" value="DAF99206.1"/>
    <property type="molecule type" value="Genomic_DNA"/>
</dbReference>
<reference evidence="1" key="1">
    <citation type="journal article" date="2021" name="Proc. Natl. Acad. Sci. U.S.A.">
        <title>A Catalog of Tens of Thousands of Viruses from Human Metagenomes Reveals Hidden Associations with Chronic Diseases.</title>
        <authorList>
            <person name="Tisza M.J."/>
            <person name="Buck C.B."/>
        </authorList>
    </citation>
    <scope>NUCLEOTIDE SEQUENCE</scope>
    <source>
        <strain evidence="1">CtW0z17</strain>
    </source>
</reference>
<protein>
    <submittedName>
        <fullName evidence="1">PROTEIN/RNA Complex, archaeal, ribosomal, 50S, protein.0A</fullName>
    </submittedName>
</protein>
<proteinExistence type="predicted"/>
<name>A0A8S5UXX3_9CAUD</name>
<evidence type="ECO:0000313" key="1">
    <source>
        <dbReference type="EMBL" id="DAF99206.1"/>
    </source>
</evidence>
<organism evidence="1">
    <name type="scientific">Podoviridae sp. ctW0z17</name>
    <dbReference type="NCBI Taxonomy" id="2825254"/>
    <lineage>
        <taxon>Viruses</taxon>
        <taxon>Duplodnaviria</taxon>
        <taxon>Heunggongvirae</taxon>
        <taxon>Uroviricota</taxon>
        <taxon>Caudoviricetes</taxon>
    </lineage>
</organism>